<dbReference type="CDD" id="cd07377">
    <property type="entry name" value="WHTH_GntR"/>
    <property type="match status" value="1"/>
</dbReference>
<dbReference type="PANTHER" id="PTHR38445">
    <property type="entry name" value="HTH-TYPE TRANSCRIPTIONAL REPRESSOR YTRA"/>
    <property type="match status" value="1"/>
</dbReference>
<sequence>MGYEFDKTKPIYLQLVERICWRIVRQELAAGEKLPSVREMAVQSGVNPNTVQRTYAELERMGVTETRRGQGTFVTTDTEHLANLRETLKTSHMMQFVKKMRAMGFTNSEILSGVQTALDSVVEEDGKEERYDV</sequence>
<dbReference type="SMART" id="SM00345">
    <property type="entry name" value="HTH_GNTR"/>
    <property type="match status" value="1"/>
</dbReference>
<keyword evidence="3" id="KW-0804">Transcription</keyword>
<evidence type="ECO:0000313" key="5">
    <source>
        <dbReference type="EMBL" id="MDQ0340723.1"/>
    </source>
</evidence>
<dbReference type="InterPro" id="IPR036390">
    <property type="entry name" value="WH_DNA-bd_sf"/>
</dbReference>
<dbReference type="PANTHER" id="PTHR38445:SF6">
    <property type="entry name" value="GNTR-FAMILY TRANSCRIPTIONAL REGULATOR"/>
    <property type="match status" value="1"/>
</dbReference>
<evidence type="ECO:0000256" key="3">
    <source>
        <dbReference type="ARBA" id="ARBA00023163"/>
    </source>
</evidence>
<keyword evidence="6" id="KW-1185">Reference proteome</keyword>
<accession>A0ABU0CWC6</accession>
<reference evidence="5 6" key="1">
    <citation type="submission" date="2023-07" db="EMBL/GenBank/DDBJ databases">
        <title>Genomic Encyclopedia of Type Strains, Phase IV (KMG-IV): sequencing the most valuable type-strain genomes for metagenomic binning, comparative biology and taxonomic classification.</title>
        <authorList>
            <person name="Goeker M."/>
        </authorList>
    </citation>
    <scope>NUCLEOTIDE SEQUENCE [LARGE SCALE GENOMIC DNA]</scope>
    <source>
        <strain evidence="5 6">DSM 17740</strain>
    </source>
</reference>
<feature type="domain" description="HTH gntR-type" evidence="4">
    <location>
        <begin position="9"/>
        <end position="77"/>
    </location>
</feature>
<keyword evidence="1" id="KW-0805">Transcription regulation</keyword>
<dbReference type="Gene3D" id="1.10.10.10">
    <property type="entry name" value="Winged helix-like DNA-binding domain superfamily/Winged helix DNA-binding domain"/>
    <property type="match status" value="1"/>
</dbReference>
<evidence type="ECO:0000259" key="4">
    <source>
        <dbReference type="PROSITE" id="PS50949"/>
    </source>
</evidence>
<evidence type="ECO:0000313" key="6">
    <source>
        <dbReference type="Proteomes" id="UP001232445"/>
    </source>
</evidence>
<organism evidence="5 6">
    <name type="scientific">Caldalkalibacillus uzonensis</name>
    <dbReference type="NCBI Taxonomy" id="353224"/>
    <lineage>
        <taxon>Bacteria</taxon>
        <taxon>Bacillati</taxon>
        <taxon>Bacillota</taxon>
        <taxon>Bacilli</taxon>
        <taxon>Bacillales</taxon>
        <taxon>Bacillaceae</taxon>
        <taxon>Caldalkalibacillus</taxon>
    </lineage>
</organism>
<dbReference type="EMBL" id="JAUSUQ010000017">
    <property type="protein sequence ID" value="MDQ0340723.1"/>
    <property type="molecule type" value="Genomic_DNA"/>
</dbReference>
<dbReference type="InterPro" id="IPR000524">
    <property type="entry name" value="Tscrpt_reg_HTH_GntR"/>
</dbReference>
<comment type="caution">
    <text evidence="5">The sequence shown here is derived from an EMBL/GenBank/DDBJ whole genome shotgun (WGS) entry which is preliminary data.</text>
</comment>
<dbReference type="PROSITE" id="PS50949">
    <property type="entry name" value="HTH_GNTR"/>
    <property type="match status" value="1"/>
</dbReference>
<dbReference type="Proteomes" id="UP001232445">
    <property type="component" value="Unassembled WGS sequence"/>
</dbReference>
<name>A0ABU0CWC6_9BACI</name>
<dbReference type="RefSeq" id="WP_307342849.1">
    <property type="nucleotide sequence ID" value="NZ_JAUSUQ010000017.1"/>
</dbReference>
<gene>
    <name evidence="5" type="ORF">J2S00_003549</name>
</gene>
<keyword evidence="2" id="KW-0238">DNA-binding</keyword>
<evidence type="ECO:0000256" key="2">
    <source>
        <dbReference type="ARBA" id="ARBA00023125"/>
    </source>
</evidence>
<dbReference type="Pfam" id="PF00392">
    <property type="entry name" value="GntR"/>
    <property type="match status" value="1"/>
</dbReference>
<proteinExistence type="predicted"/>
<evidence type="ECO:0000256" key="1">
    <source>
        <dbReference type="ARBA" id="ARBA00023015"/>
    </source>
</evidence>
<dbReference type="InterPro" id="IPR036388">
    <property type="entry name" value="WH-like_DNA-bd_sf"/>
</dbReference>
<protein>
    <submittedName>
        <fullName evidence="5">GntR family transcriptional regulator</fullName>
    </submittedName>
</protein>
<dbReference type="SUPFAM" id="SSF46785">
    <property type="entry name" value="Winged helix' DNA-binding domain"/>
    <property type="match status" value="1"/>
</dbReference>